<evidence type="ECO:0000313" key="3">
    <source>
        <dbReference type="Proteomes" id="UP001239445"/>
    </source>
</evidence>
<dbReference type="PANTHER" id="PTHR15004">
    <property type="entry name" value="GLUTAMYL-TRNA(GLN) AMIDOTRANSFERASE SUBUNIT C, MITOCHONDRIAL"/>
    <property type="match status" value="1"/>
</dbReference>
<dbReference type="Proteomes" id="UP001239445">
    <property type="component" value="Unassembled WGS sequence"/>
</dbReference>
<dbReference type="GO" id="GO:0070681">
    <property type="term" value="P:glutaminyl-tRNAGln biosynthesis via transamidation"/>
    <property type="evidence" value="ECO:0007669"/>
    <property type="project" value="TreeGrafter"/>
</dbReference>
<dbReference type="GO" id="GO:0005739">
    <property type="term" value="C:mitochondrion"/>
    <property type="evidence" value="ECO:0007669"/>
    <property type="project" value="TreeGrafter"/>
</dbReference>
<dbReference type="InterPro" id="IPR049545">
    <property type="entry name" value="Gta3_dom"/>
</dbReference>
<feature type="domain" description="Glutamyl-tRNA amidotransferase complex subunit Gta3" evidence="1">
    <location>
        <begin position="66"/>
        <end position="119"/>
    </location>
</feature>
<dbReference type="AlphaFoldDB" id="A0AAJ0BC28"/>
<dbReference type="Pfam" id="PF20978">
    <property type="entry name" value="Gta3"/>
    <property type="match status" value="1"/>
</dbReference>
<comment type="caution">
    <text evidence="2">The sequence shown here is derived from an EMBL/GenBank/DDBJ whole genome shotgun (WGS) entry which is preliminary data.</text>
</comment>
<protein>
    <recommendedName>
        <fullName evidence="1">Glutamyl-tRNA amidotransferase complex subunit Gta3 domain-containing protein</fullName>
    </recommendedName>
</protein>
<accession>A0AAJ0BC28</accession>
<evidence type="ECO:0000259" key="1">
    <source>
        <dbReference type="Pfam" id="PF20978"/>
    </source>
</evidence>
<proteinExistence type="predicted"/>
<dbReference type="SUPFAM" id="SSF141000">
    <property type="entry name" value="Glu-tRNAGln amidotransferase C subunit"/>
    <property type="match status" value="1"/>
</dbReference>
<dbReference type="GO" id="GO:0032543">
    <property type="term" value="P:mitochondrial translation"/>
    <property type="evidence" value="ECO:0007669"/>
    <property type="project" value="TreeGrafter"/>
</dbReference>
<sequence>MMAAPIISSCAGCTRSSRLLSLSHRLSHLQQRRQSQLSPSAILSKPTWSVRSLLDSPSSSQDADTPKITSAQLHHLLRLSALPPPSSPVEEASMIKTLQSQLHFVRAIQQVDTTDVKPLSSIRDETAAGLEEMTIGLDQLKDALEAEEIRGHCRRPRRKRDVPVDTAGVEDWDALAGASEKAGKYFIVRSAKGMEDVS</sequence>
<dbReference type="InterPro" id="IPR003837">
    <property type="entry name" value="GatC"/>
</dbReference>
<evidence type="ECO:0000313" key="2">
    <source>
        <dbReference type="EMBL" id="KAK1754308.1"/>
    </source>
</evidence>
<keyword evidence="3" id="KW-1185">Reference proteome</keyword>
<organism evidence="2 3">
    <name type="scientific">Echria macrotheca</name>
    <dbReference type="NCBI Taxonomy" id="438768"/>
    <lineage>
        <taxon>Eukaryota</taxon>
        <taxon>Fungi</taxon>
        <taxon>Dikarya</taxon>
        <taxon>Ascomycota</taxon>
        <taxon>Pezizomycotina</taxon>
        <taxon>Sordariomycetes</taxon>
        <taxon>Sordariomycetidae</taxon>
        <taxon>Sordariales</taxon>
        <taxon>Schizotheciaceae</taxon>
        <taxon>Echria</taxon>
    </lineage>
</organism>
<reference evidence="2" key="1">
    <citation type="submission" date="2023-06" db="EMBL/GenBank/DDBJ databases">
        <title>Genome-scale phylogeny and comparative genomics of the fungal order Sordariales.</title>
        <authorList>
            <consortium name="Lawrence Berkeley National Laboratory"/>
            <person name="Hensen N."/>
            <person name="Bonometti L."/>
            <person name="Westerberg I."/>
            <person name="Brannstrom I.O."/>
            <person name="Guillou S."/>
            <person name="Cros-Aarteil S."/>
            <person name="Calhoun S."/>
            <person name="Haridas S."/>
            <person name="Kuo A."/>
            <person name="Mondo S."/>
            <person name="Pangilinan J."/>
            <person name="Riley R."/>
            <person name="Labutti K."/>
            <person name="Andreopoulos B."/>
            <person name="Lipzen A."/>
            <person name="Chen C."/>
            <person name="Yanf M."/>
            <person name="Daum C."/>
            <person name="Ng V."/>
            <person name="Clum A."/>
            <person name="Steindorff A."/>
            <person name="Ohm R."/>
            <person name="Martin F."/>
            <person name="Silar P."/>
            <person name="Natvig D."/>
            <person name="Lalanne C."/>
            <person name="Gautier V."/>
            <person name="Ament-Velasquez S.L."/>
            <person name="Kruys A."/>
            <person name="Hutchinson M.I."/>
            <person name="Powell A.J."/>
            <person name="Barry K."/>
            <person name="Miller A.N."/>
            <person name="Grigoriev I.V."/>
            <person name="Debuchy R."/>
            <person name="Gladieux P."/>
            <person name="Thoren M.H."/>
            <person name="Johannesson H."/>
        </authorList>
    </citation>
    <scope>NUCLEOTIDE SEQUENCE</scope>
    <source>
        <strain evidence="2">PSN4</strain>
    </source>
</reference>
<dbReference type="InterPro" id="IPR036113">
    <property type="entry name" value="Asp/Glu-ADT_sf_sub_c"/>
</dbReference>
<dbReference type="EMBL" id="MU839835">
    <property type="protein sequence ID" value="KAK1754308.1"/>
    <property type="molecule type" value="Genomic_DNA"/>
</dbReference>
<gene>
    <name evidence="2" type="ORF">QBC47DRAFT_383587</name>
</gene>
<dbReference type="GO" id="GO:0030956">
    <property type="term" value="C:glutamyl-tRNA(Gln) amidotransferase complex"/>
    <property type="evidence" value="ECO:0007669"/>
    <property type="project" value="TreeGrafter"/>
</dbReference>
<dbReference type="PANTHER" id="PTHR15004:SF0">
    <property type="entry name" value="GLUTAMYL-TRNA(GLN) AMIDOTRANSFERASE SUBUNIT C, MITOCHONDRIAL"/>
    <property type="match status" value="1"/>
</dbReference>
<dbReference type="GO" id="GO:0006450">
    <property type="term" value="P:regulation of translational fidelity"/>
    <property type="evidence" value="ECO:0007669"/>
    <property type="project" value="InterPro"/>
</dbReference>
<name>A0AAJ0BC28_9PEZI</name>